<evidence type="ECO:0000259" key="1">
    <source>
        <dbReference type="SMART" id="SM00849"/>
    </source>
</evidence>
<dbReference type="OrthoDB" id="9815874at2"/>
<evidence type="ECO:0000313" key="3">
    <source>
        <dbReference type="Proteomes" id="UP000006346"/>
    </source>
</evidence>
<dbReference type="InterPro" id="IPR050855">
    <property type="entry name" value="NDM-1-like"/>
</dbReference>
<gene>
    <name evidence="2" type="ordered locus">Desor_2745</name>
</gene>
<reference evidence="3" key="1">
    <citation type="submission" date="2011-11" db="EMBL/GenBank/DDBJ databases">
        <title>Complete sequence of Desulfosporosinus orientis DSM 765.</title>
        <authorList>
            <person name="Lucas S."/>
            <person name="Han J."/>
            <person name="Lapidus A."/>
            <person name="Cheng J.-F."/>
            <person name="Goodwin L."/>
            <person name="Pitluck S."/>
            <person name="Peters L."/>
            <person name="Ovchinnikova G."/>
            <person name="Teshima H."/>
            <person name="Detter J.C."/>
            <person name="Han C."/>
            <person name="Tapia R."/>
            <person name="Land M."/>
            <person name="Hauser L."/>
            <person name="Kyrpides N."/>
            <person name="Ivanova N."/>
            <person name="Pagani I."/>
            <person name="Pester M."/>
            <person name="Spring S."/>
            <person name="Ollivier B."/>
            <person name="Rattei T."/>
            <person name="Klenk H.-P."/>
            <person name="Wagner M."/>
            <person name="Loy A."/>
            <person name="Woyke T."/>
        </authorList>
    </citation>
    <scope>NUCLEOTIDE SEQUENCE [LARGE SCALE GENOMIC DNA]</scope>
    <source>
        <strain evidence="3">ATCC 19365 / DSM 765 / NCIMB 8382 / VKM B-1628</strain>
    </source>
</reference>
<dbReference type="KEGG" id="dor:Desor_2745"/>
<reference evidence="2 3" key="2">
    <citation type="journal article" date="2012" name="J. Bacteriol.">
        <title>Complete genome sequences of Desulfosporosinus orientis DSM765T, Desulfosporosinus youngiae DSM17734T, Desulfosporosinus meridiei DSM13257T, and Desulfosporosinus acidiphilus DSM22704T.</title>
        <authorList>
            <person name="Pester M."/>
            <person name="Brambilla E."/>
            <person name="Alazard D."/>
            <person name="Rattei T."/>
            <person name="Weinmaier T."/>
            <person name="Han J."/>
            <person name="Lucas S."/>
            <person name="Lapidus A."/>
            <person name="Cheng J.F."/>
            <person name="Goodwin L."/>
            <person name="Pitluck S."/>
            <person name="Peters L."/>
            <person name="Ovchinnikova G."/>
            <person name="Teshima H."/>
            <person name="Detter J.C."/>
            <person name="Han C.S."/>
            <person name="Tapia R."/>
            <person name="Land M.L."/>
            <person name="Hauser L."/>
            <person name="Kyrpides N.C."/>
            <person name="Ivanova N.N."/>
            <person name="Pagani I."/>
            <person name="Huntmann M."/>
            <person name="Wei C.L."/>
            <person name="Davenport K.W."/>
            <person name="Daligault H."/>
            <person name="Chain P.S."/>
            <person name="Chen A."/>
            <person name="Mavromatis K."/>
            <person name="Markowitz V."/>
            <person name="Szeto E."/>
            <person name="Mikhailova N."/>
            <person name="Pati A."/>
            <person name="Wagner M."/>
            <person name="Woyke T."/>
            <person name="Ollivier B."/>
            <person name="Klenk H.P."/>
            <person name="Spring S."/>
            <person name="Loy A."/>
        </authorList>
    </citation>
    <scope>NUCLEOTIDE SEQUENCE [LARGE SCALE GENOMIC DNA]</scope>
    <source>
        <strain evidence="3">ATCC 19365 / DSM 765 / NCIMB 8382 / VKM B-1628</strain>
    </source>
</reference>
<dbReference type="STRING" id="768706.Desor_2745"/>
<dbReference type="SMART" id="SM00849">
    <property type="entry name" value="Lactamase_B"/>
    <property type="match status" value="1"/>
</dbReference>
<feature type="domain" description="Metallo-beta-lactamase" evidence="1">
    <location>
        <begin position="10"/>
        <end position="206"/>
    </location>
</feature>
<dbReference type="PATRIC" id="fig|768706.3.peg.2757"/>
<dbReference type="GO" id="GO:0016787">
    <property type="term" value="F:hydrolase activity"/>
    <property type="evidence" value="ECO:0007669"/>
    <property type="project" value="UniProtKB-KW"/>
</dbReference>
<dbReference type="HOGENOM" id="CLU_1169177_0_0_9"/>
<dbReference type="InterPro" id="IPR036866">
    <property type="entry name" value="RibonucZ/Hydroxyglut_hydro"/>
</dbReference>
<keyword evidence="3" id="KW-1185">Reference proteome</keyword>
<dbReference type="InterPro" id="IPR001279">
    <property type="entry name" value="Metallo-B-lactamas"/>
</dbReference>
<dbReference type="PANTHER" id="PTHR42951">
    <property type="entry name" value="METALLO-BETA-LACTAMASE DOMAIN-CONTAINING"/>
    <property type="match status" value="1"/>
</dbReference>
<dbReference type="EMBL" id="CP003108">
    <property type="protein sequence ID" value="AET68285.1"/>
    <property type="molecule type" value="Genomic_DNA"/>
</dbReference>
<keyword evidence="2" id="KW-0378">Hydrolase</keyword>
<proteinExistence type="predicted"/>
<dbReference type="Pfam" id="PF00753">
    <property type="entry name" value="Lactamase_B"/>
    <property type="match status" value="1"/>
</dbReference>
<dbReference type="Proteomes" id="UP000006346">
    <property type="component" value="Chromosome"/>
</dbReference>
<dbReference type="AlphaFoldDB" id="G7WBF6"/>
<dbReference type="PANTHER" id="PTHR42951:SF4">
    <property type="entry name" value="ACYL-COENZYME A THIOESTERASE MBLAC2"/>
    <property type="match status" value="1"/>
</dbReference>
<protein>
    <submittedName>
        <fullName evidence="2">Zn-dependent hydrolase, glyoxylase</fullName>
    </submittedName>
</protein>
<sequence>MQSSRREIQQNIAGFIVGEEKVLVIDTGANRFAAQTIYGYASSVGRGRRILAINTEQHLDHIGGNGLFRENQLDIYGHYKINRTTADLASMTREYNECIPNLIRRNRNEAEFLFTDAEIYNPNILLKSDTVIQLGRIEAHVIFTPGHTHTNLSVYVPSEEILYCGDCILKSYLPNLESGNIVDWEIWLESLLKLQNLNLSTVVPGHGEILQGSEITKAFDWTRGIIEEAVSSGVAPT</sequence>
<name>G7WBF6_DESOD</name>
<evidence type="ECO:0000313" key="2">
    <source>
        <dbReference type="EMBL" id="AET68285.1"/>
    </source>
</evidence>
<accession>G7WBF6</accession>
<organism evidence="2 3">
    <name type="scientific">Desulfosporosinus orientis (strain ATCC 19365 / DSM 765 / NCIMB 8382 / VKM B-1628 / Singapore I)</name>
    <name type="common">Desulfotomaculum orientis</name>
    <dbReference type="NCBI Taxonomy" id="768706"/>
    <lineage>
        <taxon>Bacteria</taxon>
        <taxon>Bacillati</taxon>
        <taxon>Bacillota</taxon>
        <taxon>Clostridia</taxon>
        <taxon>Eubacteriales</taxon>
        <taxon>Desulfitobacteriaceae</taxon>
        <taxon>Desulfosporosinus</taxon>
    </lineage>
</organism>
<dbReference type="eggNOG" id="COG0491">
    <property type="taxonomic scope" value="Bacteria"/>
</dbReference>
<dbReference type="Gene3D" id="3.60.15.10">
    <property type="entry name" value="Ribonuclease Z/Hydroxyacylglutathione hydrolase-like"/>
    <property type="match status" value="1"/>
</dbReference>
<dbReference type="SUPFAM" id="SSF56281">
    <property type="entry name" value="Metallo-hydrolase/oxidoreductase"/>
    <property type="match status" value="1"/>
</dbReference>